<feature type="domain" description="Sialidase" evidence="4">
    <location>
        <begin position="53"/>
        <end position="319"/>
    </location>
</feature>
<dbReference type="EMBL" id="JAQIFT010000004">
    <property type="protein sequence ID" value="MDA3729964.1"/>
    <property type="molecule type" value="Genomic_DNA"/>
</dbReference>
<keyword evidence="6" id="KW-1185">Reference proteome</keyword>
<dbReference type="GO" id="GO:0004308">
    <property type="term" value="F:exo-alpha-sialidase activity"/>
    <property type="evidence" value="ECO:0007669"/>
    <property type="project" value="UniProtKB-EC"/>
</dbReference>
<evidence type="ECO:0000313" key="6">
    <source>
        <dbReference type="Proteomes" id="UP001169242"/>
    </source>
</evidence>
<dbReference type="Pfam" id="PF13088">
    <property type="entry name" value="BNR_2"/>
    <property type="match status" value="1"/>
</dbReference>
<protein>
    <recommendedName>
        <fullName evidence="3">exo-alpha-sialidase</fullName>
        <ecNumber evidence="3">3.2.1.18</ecNumber>
    </recommendedName>
</protein>
<dbReference type="CDD" id="cd15482">
    <property type="entry name" value="Sialidase_non-viral"/>
    <property type="match status" value="1"/>
</dbReference>
<dbReference type="GO" id="GO:0016020">
    <property type="term" value="C:membrane"/>
    <property type="evidence" value="ECO:0007669"/>
    <property type="project" value="TreeGrafter"/>
</dbReference>
<accession>A0AA42IYC3</accession>
<dbReference type="GO" id="GO:0005737">
    <property type="term" value="C:cytoplasm"/>
    <property type="evidence" value="ECO:0007669"/>
    <property type="project" value="TreeGrafter"/>
</dbReference>
<dbReference type="EC" id="3.2.1.18" evidence="3"/>
<comment type="similarity">
    <text evidence="2">Belongs to the glycosyl hydrolase 33 family.</text>
</comment>
<dbReference type="GO" id="GO:0009313">
    <property type="term" value="P:oligosaccharide catabolic process"/>
    <property type="evidence" value="ECO:0007669"/>
    <property type="project" value="TreeGrafter"/>
</dbReference>
<evidence type="ECO:0000313" key="5">
    <source>
        <dbReference type="EMBL" id="MDA3729964.1"/>
    </source>
</evidence>
<dbReference type="InterPro" id="IPR011040">
    <property type="entry name" value="Sialidase"/>
</dbReference>
<proteinExistence type="inferred from homology"/>
<dbReference type="Proteomes" id="UP001169242">
    <property type="component" value="Unassembled WGS sequence"/>
</dbReference>
<evidence type="ECO:0000256" key="2">
    <source>
        <dbReference type="ARBA" id="ARBA00009348"/>
    </source>
</evidence>
<dbReference type="InterPro" id="IPR036278">
    <property type="entry name" value="Sialidase_sf"/>
</dbReference>
<evidence type="ECO:0000259" key="4">
    <source>
        <dbReference type="Pfam" id="PF13088"/>
    </source>
</evidence>
<comment type="catalytic activity">
    <reaction evidence="1">
        <text>Hydrolysis of alpha-(2-&gt;3)-, alpha-(2-&gt;6)-, alpha-(2-&gt;8)- glycosidic linkages of terminal sialic acid residues in oligosaccharides, glycoproteins, glycolipids, colominic acid and synthetic substrates.</text>
        <dbReference type="EC" id="3.2.1.18"/>
    </reaction>
</comment>
<dbReference type="GO" id="GO:0006689">
    <property type="term" value="P:ganglioside catabolic process"/>
    <property type="evidence" value="ECO:0007669"/>
    <property type="project" value="TreeGrafter"/>
</dbReference>
<evidence type="ECO:0000256" key="1">
    <source>
        <dbReference type="ARBA" id="ARBA00000427"/>
    </source>
</evidence>
<gene>
    <name evidence="5" type="ORF">PBV87_00355</name>
</gene>
<sequence>MFAQNVLPQSIVFEHNQDFNSNYFRIPFMTITKKGTLIAGSDIRYVDASDYNMIDIGIARSEDGGKTWIDKQIVHHRRGIHPEHSRKMDGCIVVDHVTGRIFLFALALDLHMHLDSHNHKMQDLVYAYSDDDGKTWSEEISLKKFYDDDCNLFLQGPGNGIQLEDGTLVIPIQRWVPPNTNIRSTAGIVYSTDHGETWHQGETRIDTYTSESSVVEYKSNQILMSCRAPLTDARAFYTTSDLGKTWVPHISNNTIYERGGCQSPILKFTAPNHKTYGVYATPQHSGISWERNKLTLMATDDFIHWNTIAEVIHDSNDGYSCFTYDETNQALYLLTEQRGNIVCHNLSCYLPAIMQNHTTYDHQAISKVHRFPVYSMGHYLNMTHQDEWYKLLTLKLKANSFALLNLNVLGFHHNDTIILRAKQHNTDAHDLEHIEVTSTLPLQLVPTLKEDDYFVYELYLQATTLDTLSLAVQNCMISDLEQAVLQITTTFQDATLESSLETLPTTN</sequence>
<dbReference type="SUPFAM" id="SSF50939">
    <property type="entry name" value="Sialidases"/>
    <property type="match status" value="1"/>
</dbReference>
<dbReference type="InterPro" id="IPR026856">
    <property type="entry name" value="Sialidase_fam"/>
</dbReference>
<evidence type="ECO:0000256" key="3">
    <source>
        <dbReference type="ARBA" id="ARBA00012733"/>
    </source>
</evidence>
<dbReference type="AlphaFoldDB" id="A0AA42IYC3"/>
<organism evidence="5 6">
    <name type="scientific">Holtiella tumoricola</name>
    <dbReference type="NCBI Taxonomy" id="3018743"/>
    <lineage>
        <taxon>Bacteria</taxon>
        <taxon>Bacillati</taxon>
        <taxon>Bacillota</taxon>
        <taxon>Clostridia</taxon>
        <taxon>Lachnospirales</taxon>
        <taxon>Cellulosilyticaceae</taxon>
        <taxon>Holtiella</taxon>
    </lineage>
</organism>
<dbReference type="RefSeq" id="WP_271010728.1">
    <property type="nucleotide sequence ID" value="NZ_JAQIFT010000004.1"/>
</dbReference>
<comment type="caution">
    <text evidence="5">The sequence shown here is derived from an EMBL/GenBank/DDBJ whole genome shotgun (WGS) entry which is preliminary data.</text>
</comment>
<dbReference type="Gene3D" id="2.120.10.10">
    <property type="match status" value="1"/>
</dbReference>
<dbReference type="PANTHER" id="PTHR10628">
    <property type="entry name" value="SIALIDASE"/>
    <property type="match status" value="1"/>
</dbReference>
<name>A0AA42IYC3_9FIRM</name>
<reference evidence="5" key="1">
    <citation type="journal article" date="2023" name="Int. J. Syst. Evol. Microbiol.">
        <title>&lt;i&gt;Holtiella tumoricola&lt;/i&gt; gen. nov. sp. nov., isolated from a human clinical sample.</title>
        <authorList>
            <person name="Allen-Vercoe E."/>
            <person name="Daigneault M.C."/>
            <person name="Vancuren S.J."/>
            <person name="Cochrane K."/>
            <person name="O'Neal L.L."/>
            <person name="Sankaranarayanan K."/>
            <person name="Lawson P.A."/>
        </authorList>
    </citation>
    <scope>NUCLEOTIDE SEQUENCE</scope>
    <source>
        <strain evidence="5">CC70A</strain>
    </source>
</reference>
<dbReference type="PANTHER" id="PTHR10628:SF30">
    <property type="entry name" value="EXO-ALPHA-SIALIDASE"/>
    <property type="match status" value="1"/>
</dbReference>